<feature type="domain" description="Glycosyltransferase subfamily 4-like N-terminal" evidence="2">
    <location>
        <begin position="398"/>
        <end position="573"/>
    </location>
</feature>
<dbReference type="InterPro" id="IPR001296">
    <property type="entry name" value="Glyco_trans_1"/>
</dbReference>
<dbReference type="Pfam" id="PF13439">
    <property type="entry name" value="Glyco_transf_4"/>
    <property type="match status" value="2"/>
</dbReference>
<dbReference type="EMBL" id="JAFGIX010000025">
    <property type="protein sequence ID" value="MBN1572543.1"/>
    <property type="molecule type" value="Genomic_DNA"/>
</dbReference>
<dbReference type="PANTHER" id="PTHR12526">
    <property type="entry name" value="GLYCOSYLTRANSFERASE"/>
    <property type="match status" value="1"/>
</dbReference>
<dbReference type="Pfam" id="PF00534">
    <property type="entry name" value="Glycos_transf_1"/>
    <property type="match status" value="2"/>
</dbReference>
<evidence type="ECO:0000259" key="2">
    <source>
        <dbReference type="Pfam" id="PF13439"/>
    </source>
</evidence>
<proteinExistence type="predicted"/>
<dbReference type="CDD" id="cd03801">
    <property type="entry name" value="GT4_PimA-like"/>
    <property type="match status" value="2"/>
</dbReference>
<comment type="caution">
    <text evidence="3">The sequence shown here is derived from an EMBL/GenBank/DDBJ whole genome shotgun (WGS) entry which is preliminary data.</text>
</comment>
<protein>
    <submittedName>
        <fullName evidence="3">Glycosyltransferase family 4 protein</fullName>
    </submittedName>
</protein>
<dbReference type="InterPro" id="IPR028098">
    <property type="entry name" value="Glyco_trans_4-like_N"/>
</dbReference>
<dbReference type="GO" id="GO:0016757">
    <property type="term" value="F:glycosyltransferase activity"/>
    <property type="evidence" value="ECO:0007669"/>
    <property type="project" value="InterPro"/>
</dbReference>
<dbReference type="Proteomes" id="UP000809273">
    <property type="component" value="Unassembled WGS sequence"/>
</dbReference>
<reference evidence="3" key="1">
    <citation type="journal article" date="2021" name="Environ. Microbiol.">
        <title>Genomic characterization of three novel Desulfobacterota classes expand the metabolic and phylogenetic diversity of the phylum.</title>
        <authorList>
            <person name="Murphy C.L."/>
            <person name="Biggerstaff J."/>
            <person name="Eichhorn A."/>
            <person name="Ewing E."/>
            <person name="Shahan R."/>
            <person name="Soriano D."/>
            <person name="Stewart S."/>
            <person name="VanMol K."/>
            <person name="Walker R."/>
            <person name="Walters P."/>
            <person name="Elshahed M.S."/>
            <person name="Youssef N.H."/>
        </authorList>
    </citation>
    <scope>NUCLEOTIDE SEQUENCE</scope>
    <source>
        <strain evidence="3">Zod_Metabat.24</strain>
    </source>
</reference>
<dbReference type="Gene3D" id="3.40.50.2000">
    <property type="entry name" value="Glycogen Phosphorylase B"/>
    <property type="match status" value="4"/>
</dbReference>
<organism evidence="3 4">
    <name type="scientific">Candidatus Zymogenus saltonus</name>
    <dbReference type="NCBI Taxonomy" id="2844893"/>
    <lineage>
        <taxon>Bacteria</taxon>
        <taxon>Deltaproteobacteria</taxon>
        <taxon>Candidatus Zymogenia</taxon>
        <taxon>Candidatus Zymogeniales</taxon>
        <taxon>Candidatus Zymogenaceae</taxon>
        <taxon>Candidatus Zymogenus</taxon>
    </lineage>
</organism>
<feature type="domain" description="Glycosyl transferase family 1" evidence="1">
    <location>
        <begin position="587"/>
        <end position="743"/>
    </location>
</feature>
<dbReference type="AlphaFoldDB" id="A0A9D8KDI8"/>
<dbReference type="PANTHER" id="PTHR12526:SF635">
    <property type="entry name" value="GLYCOSYL TRANSFERASE GROUP 1"/>
    <property type="match status" value="1"/>
</dbReference>
<feature type="domain" description="Glycosyltransferase subfamily 4-like N-terminal" evidence="2">
    <location>
        <begin position="15"/>
        <end position="190"/>
    </location>
</feature>
<reference evidence="3" key="2">
    <citation type="submission" date="2021-01" db="EMBL/GenBank/DDBJ databases">
        <authorList>
            <person name="Hahn C.R."/>
            <person name="Youssef N.H."/>
            <person name="Elshahed M."/>
        </authorList>
    </citation>
    <scope>NUCLEOTIDE SEQUENCE</scope>
    <source>
        <strain evidence="3">Zod_Metabat.24</strain>
    </source>
</reference>
<dbReference type="SUPFAM" id="SSF53756">
    <property type="entry name" value="UDP-Glycosyltransferase/glycogen phosphorylase"/>
    <property type="match status" value="2"/>
</dbReference>
<evidence type="ECO:0000259" key="1">
    <source>
        <dbReference type="Pfam" id="PF00534"/>
    </source>
</evidence>
<evidence type="ECO:0000313" key="4">
    <source>
        <dbReference type="Proteomes" id="UP000809273"/>
    </source>
</evidence>
<accession>A0A9D8KDI8</accession>
<sequence>MNIIFISSIFPPESGGPATYVRRLSQDFHNKGHHVKLIALSEIEIDVDDPPYIIRIPKKGTIFRRSFRLFRAVLKHGKDVDIIYDNGGPWDTGIPIRWANIFLKKKLVTKVVGDNVWEYVRRNRLTDDGINEFQGKFYGPKIALLKYLRNKTTMGADLVITPGHYLAELVAGWGVKRENISVIHNAVDFSERNQEIPEIIKGWEGSKKIITTAARLVPWKGIDGIIRVIAELDNDVNLLVIGDGPELSNLRKLTETLGIDKRVRFTGRVTQKEVLSLLSHSDVFVLNTEYEGLPHIILEAFSVGVPVIATDICGNPEVVENGKNGLLVPVKDNKALKNAIMRLINDTGYSARLVSNSRERLNYFGWNRLFAQTERVFDRLLKGIKILFIASIYYPESGGPATYVRNLAHYLYGEGHKVKVIALSEVNKLPDDPFYLSRIPKRGSIFTRSLSLFLSIVKYGRDYDLLYDTGGGPWDTGLPVQMANFFLRKRLAIRVAGDIVWEYARRNRITVDGLDEFQLKSYGPIIMVMRLIRNYFARSADLVISGSNYVAGLTKIWGVDKKKISVTHNAIELINPRKIPTPEFEKPKGARKIVATIARLVPWKGIDALIEVTAQFPKDIHLLIIGDGPERERLTDLAKSLKVINRIHFIGRVPNEQIISFLSFADVFVLNTEYESLAHVIIEAYNAGIPVVATNITGNPEIIEDGKTGILVPLKDKDALKAAIERIITNKKFASKIVSASREKLPYFGLERQLKESEELFKDLIWGKEEGKAVR</sequence>
<evidence type="ECO:0000313" key="3">
    <source>
        <dbReference type="EMBL" id="MBN1572543.1"/>
    </source>
</evidence>
<name>A0A9D8KDI8_9DELT</name>
<gene>
    <name evidence="3" type="ORF">JW984_05020</name>
</gene>
<feature type="domain" description="Glycosyl transferase family 1" evidence="1">
    <location>
        <begin position="201"/>
        <end position="360"/>
    </location>
</feature>